<evidence type="ECO:0000313" key="4">
    <source>
        <dbReference type="EMBL" id="PVX49964.1"/>
    </source>
</evidence>
<protein>
    <submittedName>
        <fullName evidence="4">Nucleotidyltransferase-like protein</fullName>
    </submittedName>
</protein>
<keyword evidence="2" id="KW-0548">Nucleotidyltransferase</keyword>
<keyword evidence="1 4" id="KW-0808">Transferase</keyword>
<proteinExistence type="predicted"/>
<dbReference type="RefSeq" id="WP_116496825.1">
    <property type="nucleotide sequence ID" value="NZ_QENZ01000005.1"/>
</dbReference>
<dbReference type="GO" id="GO:0016779">
    <property type="term" value="F:nucleotidyltransferase activity"/>
    <property type="evidence" value="ECO:0007669"/>
    <property type="project" value="UniProtKB-KW"/>
</dbReference>
<accession>A0A7L4UMW2</accession>
<evidence type="ECO:0000259" key="3">
    <source>
        <dbReference type="Pfam" id="PF00483"/>
    </source>
</evidence>
<dbReference type="Proteomes" id="UP000251835">
    <property type="component" value="Unassembled WGS sequence"/>
</dbReference>
<dbReference type="InterPro" id="IPR005835">
    <property type="entry name" value="NTP_transferase_dom"/>
</dbReference>
<feature type="domain" description="Nucleotidyl transferase" evidence="3">
    <location>
        <begin position="7"/>
        <end position="237"/>
    </location>
</feature>
<comment type="caution">
    <text evidence="4">The sequence shown here is derived from an EMBL/GenBank/DDBJ whole genome shotgun (WGS) entry which is preliminary data.</text>
</comment>
<dbReference type="SUPFAM" id="SSF53448">
    <property type="entry name" value="Nucleotide-diphospho-sugar transferases"/>
    <property type="match status" value="1"/>
</dbReference>
<keyword evidence="5" id="KW-1185">Reference proteome</keyword>
<dbReference type="PANTHER" id="PTHR43584:SF8">
    <property type="entry name" value="N-ACETYLMURAMATE ALPHA-1-PHOSPHATE URIDYLYLTRANSFERASE"/>
    <property type="match status" value="1"/>
</dbReference>
<evidence type="ECO:0000256" key="2">
    <source>
        <dbReference type="ARBA" id="ARBA00022695"/>
    </source>
</evidence>
<dbReference type="Pfam" id="PF00483">
    <property type="entry name" value="NTP_transferase"/>
    <property type="match status" value="1"/>
</dbReference>
<organism evidence="4 5">
    <name type="scientific">Balneicella halophila</name>
    <dbReference type="NCBI Taxonomy" id="1537566"/>
    <lineage>
        <taxon>Bacteria</taxon>
        <taxon>Pseudomonadati</taxon>
        <taxon>Bacteroidota</taxon>
        <taxon>Bacteroidia</taxon>
        <taxon>Bacteroidales</taxon>
        <taxon>Balneicellaceae</taxon>
        <taxon>Balneicella</taxon>
    </lineage>
</organism>
<evidence type="ECO:0000256" key="1">
    <source>
        <dbReference type="ARBA" id="ARBA00022679"/>
    </source>
</evidence>
<name>A0A7L4UMW2_BALHA</name>
<dbReference type="PANTHER" id="PTHR43584">
    <property type="entry name" value="NUCLEOTIDYL TRANSFERASE"/>
    <property type="match status" value="1"/>
</dbReference>
<dbReference type="InterPro" id="IPR029044">
    <property type="entry name" value="Nucleotide-diphossugar_trans"/>
</dbReference>
<dbReference type="EMBL" id="QENZ01000005">
    <property type="protein sequence ID" value="PVX49964.1"/>
    <property type="molecule type" value="Genomic_DNA"/>
</dbReference>
<dbReference type="InterPro" id="IPR050065">
    <property type="entry name" value="GlmU-like"/>
</dbReference>
<dbReference type="AlphaFoldDB" id="A0A7L4UMW2"/>
<gene>
    <name evidence="4" type="ORF">C7377_1605</name>
</gene>
<sequence length="240" mass="27296">MNFNAFIPAAGLGTRLYPLTKDKPKALVEIGGKPLLEHQLLKLKKLVVSEVVVNVHYFADQVIDFLKANDNFGLSIHISDERDKLLNTGGGLKKALTFLHNDLPVLMHNVDVFSDLSITELLNAHINKRALATLVVRKRETSRYLQFDADNHLCGWINTKTGEQKESRDAYKLFNYAFSGIQFLSPRILKKTEEQGAFSIIDLYLRLAVNEQITGFIDNDSQWMDLGKYEQIEEAEKLFL</sequence>
<dbReference type="OrthoDB" id="9813880at2"/>
<dbReference type="Gene3D" id="3.90.550.10">
    <property type="entry name" value="Spore Coat Polysaccharide Biosynthesis Protein SpsA, Chain A"/>
    <property type="match status" value="1"/>
</dbReference>
<evidence type="ECO:0000313" key="5">
    <source>
        <dbReference type="Proteomes" id="UP000251835"/>
    </source>
</evidence>
<reference evidence="4 5" key="1">
    <citation type="submission" date="2018-05" db="EMBL/GenBank/DDBJ databases">
        <title>Genomic Encyclopedia of Type Strains, Phase IV (KMG-IV): sequencing the most valuable type-strain genomes for metagenomic binning, comparative biology and taxonomic classification.</title>
        <authorList>
            <person name="Goeker M."/>
        </authorList>
    </citation>
    <scope>NUCLEOTIDE SEQUENCE [LARGE SCALE GENOMIC DNA]</scope>
    <source>
        <strain evidence="4 5">DSM 28579</strain>
    </source>
</reference>